<dbReference type="eggNOG" id="COG2608">
    <property type="taxonomic scope" value="Bacteria"/>
</dbReference>
<dbReference type="CDD" id="cd00371">
    <property type="entry name" value="HMA"/>
    <property type="match status" value="1"/>
</dbReference>
<gene>
    <name evidence="3" type="ordered locus">BC1003_4319</name>
</gene>
<dbReference type="EMBL" id="CP002218">
    <property type="protein sequence ID" value="ADN60253.1"/>
    <property type="molecule type" value="Genomic_DNA"/>
</dbReference>
<evidence type="ECO:0000256" key="1">
    <source>
        <dbReference type="ARBA" id="ARBA00022723"/>
    </source>
</evidence>
<dbReference type="PROSITE" id="PS01047">
    <property type="entry name" value="HMA_1"/>
    <property type="match status" value="1"/>
</dbReference>
<proteinExistence type="predicted"/>
<feature type="domain" description="HMA" evidence="2">
    <location>
        <begin position="1"/>
        <end position="64"/>
    </location>
</feature>
<dbReference type="STRING" id="640512.BC1003_4319"/>
<dbReference type="SUPFAM" id="SSF55008">
    <property type="entry name" value="HMA, heavy metal-associated domain"/>
    <property type="match status" value="1"/>
</dbReference>
<sequence>METEFSVQDMSCGGCANSIARAIAGLDPAATVDIDVATKIVKIASTLPATQLRDAIEAAGFHPSVRNE</sequence>
<evidence type="ECO:0000259" key="2">
    <source>
        <dbReference type="PROSITE" id="PS50846"/>
    </source>
</evidence>
<organism evidence="3">
    <name type="scientific">Burkholderia sp. (strain CCGE1003)</name>
    <dbReference type="NCBI Taxonomy" id="640512"/>
    <lineage>
        <taxon>Bacteria</taxon>
        <taxon>Pseudomonadati</taxon>
        <taxon>Pseudomonadota</taxon>
        <taxon>Betaproteobacteria</taxon>
        <taxon>Burkholderiales</taxon>
        <taxon>Burkholderiaceae</taxon>
        <taxon>Burkholderia</taxon>
    </lineage>
</organism>
<accession>E1TF23</accession>
<dbReference type="Gene3D" id="3.30.70.100">
    <property type="match status" value="1"/>
</dbReference>
<dbReference type="PROSITE" id="PS50846">
    <property type="entry name" value="HMA_2"/>
    <property type="match status" value="1"/>
</dbReference>
<name>E1TF23_BURSG</name>
<keyword evidence="1" id="KW-0479">Metal-binding</keyword>
<dbReference type="InterPro" id="IPR006121">
    <property type="entry name" value="HMA_dom"/>
</dbReference>
<evidence type="ECO:0000313" key="3">
    <source>
        <dbReference type="EMBL" id="ADN60253.1"/>
    </source>
</evidence>
<dbReference type="InterPro" id="IPR017969">
    <property type="entry name" value="Heavy-metal-associated_CS"/>
</dbReference>
<dbReference type="KEGG" id="bgf:BC1003_4319"/>
<dbReference type="InterPro" id="IPR036163">
    <property type="entry name" value="HMA_dom_sf"/>
</dbReference>
<dbReference type="AlphaFoldDB" id="E1TF23"/>
<dbReference type="GO" id="GO:0046872">
    <property type="term" value="F:metal ion binding"/>
    <property type="evidence" value="ECO:0007669"/>
    <property type="project" value="UniProtKB-KW"/>
</dbReference>
<protein>
    <submittedName>
        <fullName evidence="3">Heavy metal transport/detoxification protein</fullName>
    </submittedName>
</protein>
<reference evidence="3" key="1">
    <citation type="submission" date="2010-09" db="EMBL/GenBank/DDBJ databases">
        <title>Complete sequence of chromosome2 of Burkholderia sp. CCGE1003.</title>
        <authorList>
            <consortium name="US DOE Joint Genome Institute"/>
            <person name="Lucas S."/>
            <person name="Copeland A."/>
            <person name="Lapidus A."/>
            <person name="Cheng J.-F."/>
            <person name="Bruce D."/>
            <person name="Goodwin L."/>
            <person name="Pitluck S."/>
            <person name="Daligault H."/>
            <person name="Davenport K."/>
            <person name="Detter J.C."/>
            <person name="Han C."/>
            <person name="Tapia R."/>
            <person name="Land M."/>
            <person name="Hauser L."/>
            <person name="Jeffries C."/>
            <person name="Kyrpides N."/>
            <person name="Ivanova N."/>
            <person name="Ovchinnikova G."/>
            <person name="Martinez-Romero E."/>
            <person name="Rogel M.A."/>
            <person name="Auchtung J."/>
            <person name="Tiedje J.M."/>
            <person name="Woyke T."/>
        </authorList>
    </citation>
    <scope>NUCLEOTIDE SEQUENCE</scope>
    <source>
        <strain evidence="3">CCGE1003</strain>
    </source>
</reference>
<dbReference type="Pfam" id="PF00403">
    <property type="entry name" value="HMA"/>
    <property type="match status" value="1"/>
</dbReference>
<dbReference type="HOGENOM" id="CLU_134973_5_0_4"/>
<dbReference type="OrthoDB" id="9813965at2"/>